<organism evidence="2 3">
    <name type="scientific">Lasius platythorax</name>
    <dbReference type="NCBI Taxonomy" id="488582"/>
    <lineage>
        <taxon>Eukaryota</taxon>
        <taxon>Metazoa</taxon>
        <taxon>Ecdysozoa</taxon>
        <taxon>Arthropoda</taxon>
        <taxon>Hexapoda</taxon>
        <taxon>Insecta</taxon>
        <taxon>Pterygota</taxon>
        <taxon>Neoptera</taxon>
        <taxon>Endopterygota</taxon>
        <taxon>Hymenoptera</taxon>
        <taxon>Apocrita</taxon>
        <taxon>Aculeata</taxon>
        <taxon>Formicoidea</taxon>
        <taxon>Formicidae</taxon>
        <taxon>Formicinae</taxon>
        <taxon>Lasius</taxon>
        <taxon>Lasius</taxon>
    </lineage>
</organism>
<dbReference type="EMBL" id="OZ034828">
    <property type="protein sequence ID" value="CAL1685050.1"/>
    <property type="molecule type" value="Genomic_DNA"/>
</dbReference>
<dbReference type="Proteomes" id="UP001497644">
    <property type="component" value="Chromosome 5"/>
</dbReference>
<evidence type="ECO:0000256" key="1">
    <source>
        <dbReference type="SAM" id="SignalP"/>
    </source>
</evidence>
<reference evidence="2" key="1">
    <citation type="submission" date="2024-04" db="EMBL/GenBank/DDBJ databases">
        <authorList>
            <consortium name="Molecular Ecology Group"/>
        </authorList>
    </citation>
    <scope>NUCLEOTIDE SEQUENCE</scope>
</reference>
<name>A0AAV2P1N4_9HYME</name>
<feature type="chain" id="PRO_5043494937" evidence="1">
    <location>
        <begin position="28"/>
        <end position="132"/>
    </location>
</feature>
<gene>
    <name evidence="2" type="ORF">LPLAT_LOCUS10537</name>
</gene>
<keyword evidence="1" id="KW-0732">Signal</keyword>
<dbReference type="AlphaFoldDB" id="A0AAV2P1N4"/>
<proteinExistence type="predicted"/>
<protein>
    <submittedName>
        <fullName evidence="2">Uncharacterized protein</fullName>
    </submittedName>
</protein>
<evidence type="ECO:0000313" key="2">
    <source>
        <dbReference type="EMBL" id="CAL1685050.1"/>
    </source>
</evidence>
<accession>A0AAV2P1N4</accession>
<sequence>MRHVCQHFVNNLFWLLLNIVFRMETKRELPKRDSSSRDPRFHIVSNRTIQYKCVRSNTYSVMSCYTLALTSTTDIGCYTPPTDGFPSSKRALLKLAIKAQRSSQFSTKISCGYTLGEIAEIVQLEVAFPDRR</sequence>
<keyword evidence="3" id="KW-1185">Reference proteome</keyword>
<feature type="signal peptide" evidence="1">
    <location>
        <begin position="1"/>
        <end position="27"/>
    </location>
</feature>
<evidence type="ECO:0000313" key="3">
    <source>
        <dbReference type="Proteomes" id="UP001497644"/>
    </source>
</evidence>